<feature type="DNA-binding region" description="OmpR/PhoB-type" evidence="7">
    <location>
        <begin position="128"/>
        <end position="223"/>
    </location>
</feature>
<dbReference type="FunFam" id="1.10.10.10:FF:000005">
    <property type="entry name" value="Two-component system response regulator"/>
    <property type="match status" value="1"/>
</dbReference>
<dbReference type="SUPFAM" id="SSF52172">
    <property type="entry name" value="CheY-like"/>
    <property type="match status" value="1"/>
</dbReference>
<dbReference type="GO" id="GO:0032993">
    <property type="term" value="C:protein-DNA complex"/>
    <property type="evidence" value="ECO:0007669"/>
    <property type="project" value="TreeGrafter"/>
</dbReference>
<dbReference type="SMART" id="SM00862">
    <property type="entry name" value="Trans_reg_C"/>
    <property type="match status" value="1"/>
</dbReference>
<dbReference type="InterPro" id="IPR001789">
    <property type="entry name" value="Sig_transdc_resp-reg_receiver"/>
</dbReference>
<evidence type="ECO:0000256" key="6">
    <source>
        <dbReference type="PROSITE-ProRule" id="PRU00169"/>
    </source>
</evidence>
<dbReference type="GO" id="GO:0000156">
    <property type="term" value="F:phosphorelay response regulator activity"/>
    <property type="evidence" value="ECO:0007669"/>
    <property type="project" value="TreeGrafter"/>
</dbReference>
<feature type="modified residue" description="4-aspartylphosphate" evidence="6">
    <location>
        <position position="52"/>
    </location>
</feature>
<keyword evidence="3" id="KW-0805">Transcription regulation</keyword>
<dbReference type="KEGG" id="amog:QRX60_31365"/>
<dbReference type="CDD" id="cd00383">
    <property type="entry name" value="trans_reg_C"/>
    <property type="match status" value="1"/>
</dbReference>
<evidence type="ECO:0000256" key="2">
    <source>
        <dbReference type="ARBA" id="ARBA00023012"/>
    </source>
</evidence>
<dbReference type="Pfam" id="PF00486">
    <property type="entry name" value="Trans_reg_C"/>
    <property type="match status" value="1"/>
</dbReference>
<evidence type="ECO:0000313" key="11">
    <source>
        <dbReference type="Proteomes" id="UP001239397"/>
    </source>
</evidence>
<evidence type="ECO:0000256" key="3">
    <source>
        <dbReference type="ARBA" id="ARBA00023015"/>
    </source>
</evidence>
<dbReference type="PANTHER" id="PTHR48111">
    <property type="entry name" value="REGULATOR OF RPOS"/>
    <property type="match status" value="1"/>
</dbReference>
<organism evidence="10 11">
    <name type="scientific">Amycolatopsis mongoliensis</name>
    <dbReference type="NCBI Taxonomy" id="715475"/>
    <lineage>
        <taxon>Bacteria</taxon>
        <taxon>Bacillati</taxon>
        <taxon>Actinomycetota</taxon>
        <taxon>Actinomycetes</taxon>
        <taxon>Pseudonocardiales</taxon>
        <taxon>Pseudonocardiaceae</taxon>
        <taxon>Amycolatopsis</taxon>
    </lineage>
</organism>
<gene>
    <name evidence="10" type="ORF">QRX60_31365</name>
</gene>
<sequence length="224" mass="24812">MSRLLVVDDEERIRRLLQRVLQAEGYAVDLAATGAEGLTAATERSYDLIVLDLMLPDVSGAAVLSELLDRLPGSRVVVLSAVPEIGTRVHVLDAGALDFLPKPFVTAELLARVRVRLREQQSGTTAGSRFLQVGDLRLDTQRRIVSVGNQQTALSQREFVLLSHLMQRADQVCSREELLADVWGYQFDPGSNVVDVYVRRLRSKLDGLRRIETVRNVGYCLSAG</sequence>
<keyword evidence="1 6" id="KW-0597">Phosphoprotein</keyword>
<feature type="domain" description="Response regulatory" evidence="8">
    <location>
        <begin position="3"/>
        <end position="117"/>
    </location>
</feature>
<evidence type="ECO:0000259" key="9">
    <source>
        <dbReference type="PROSITE" id="PS51755"/>
    </source>
</evidence>
<dbReference type="GO" id="GO:0006355">
    <property type="term" value="P:regulation of DNA-templated transcription"/>
    <property type="evidence" value="ECO:0007669"/>
    <property type="project" value="InterPro"/>
</dbReference>
<evidence type="ECO:0000256" key="4">
    <source>
        <dbReference type="ARBA" id="ARBA00023125"/>
    </source>
</evidence>
<dbReference type="Proteomes" id="UP001239397">
    <property type="component" value="Chromosome"/>
</dbReference>
<keyword evidence="2" id="KW-0902">Two-component regulatory system</keyword>
<keyword evidence="4 7" id="KW-0238">DNA-binding</keyword>
<evidence type="ECO:0000313" key="10">
    <source>
        <dbReference type="EMBL" id="WIX98551.1"/>
    </source>
</evidence>
<dbReference type="EMBL" id="CP127295">
    <property type="protein sequence ID" value="WIX98551.1"/>
    <property type="molecule type" value="Genomic_DNA"/>
</dbReference>
<evidence type="ECO:0000256" key="5">
    <source>
        <dbReference type="ARBA" id="ARBA00023163"/>
    </source>
</evidence>
<dbReference type="InterPro" id="IPR001867">
    <property type="entry name" value="OmpR/PhoB-type_DNA-bd"/>
</dbReference>
<accession>A0A9Y2JJI9</accession>
<dbReference type="InterPro" id="IPR011006">
    <property type="entry name" value="CheY-like_superfamily"/>
</dbReference>
<dbReference type="PROSITE" id="PS50110">
    <property type="entry name" value="RESPONSE_REGULATORY"/>
    <property type="match status" value="1"/>
</dbReference>
<dbReference type="InterPro" id="IPR036388">
    <property type="entry name" value="WH-like_DNA-bd_sf"/>
</dbReference>
<dbReference type="RefSeq" id="WP_285995036.1">
    <property type="nucleotide sequence ID" value="NZ_CP127295.1"/>
</dbReference>
<dbReference type="Gene3D" id="1.10.10.10">
    <property type="entry name" value="Winged helix-like DNA-binding domain superfamily/Winged helix DNA-binding domain"/>
    <property type="match status" value="1"/>
</dbReference>
<dbReference type="SMART" id="SM00448">
    <property type="entry name" value="REC"/>
    <property type="match status" value="1"/>
</dbReference>
<dbReference type="AlphaFoldDB" id="A0A9Y2JJI9"/>
<evidence type="ECO:0000256" key="1">
    <source>
        <dbReference type="ARBA" id="ARBA00022553"/>
    </source>
</evidence>
<dbReference type="PANTHER" id="PTHR48111:SF38">
    <property type="entry name" value="TWO-COMPONENT RESPONSE REGULATOR"/>
    <property type="match status" value="1"/>
</dbReference>
<reference evidence="10 11" key="1">
    <citation type="submission" date="2023-06" db="EMBL/GenBank/DDBJ databases">
        <authorList>
            <person name="Oyuntsetseg B."/>
            <person name="Kim S.B."/>
        </authorList>
    </citation>
    <scope>NUCLEOTIDE SEQUENCE [LARGE SCALE GENOMIC DNA]</scope>
    <source>
        <strain evidence="10 11">4-36</strain>
    </source>
</reference>
<proteinExistence type="predicted"/>
<keyword evidence="11" id="KW-1185">Reference proteome</keyword>
<feature type="domain" description="OmpR/PhoB-type" evidence="9">
    <location>
        <begin position="128"/>
        <end position="223"/>
    </location>
</feature>
<protein>
    <submittedName>
        <fullName evidence="10">Response regulator transcription factor</fullName>
    </submittedName>
</protein>
<keyword evidence="5" id="KW-0804">Transcription</keyword>
<evidence type="ECO:0000256" key="7">
    <source>
        <dbReference type="PROSITE-ProRule" id="PRU01091"/>
    </source>
</evidence>
<name>A0A9Y2JJI9_9PSEU</name>
<dbReference type="Gene3D" id="3.40.50.2300">
    <property type="match status" value="1"/>
</dbReference>
<dbReference type="InterPro" id="IPR039420">
    <property type="entry name" value="WalR-like"/>
</dbReference>
<dbReference type="GO" id="GO:0000976">
    <property type="term" value="F:transcription cis-regulatory region binding"/>
    <property type="evidence" value="ECO:0007669"/>
    <property type="project" value="TreeGrafter"/>
</dbReference>
<dbReference type="GO" id="GO:0005829">
    <property type="term" value="C:cytosol"/>
    <property type="evidence" value="ECO:0007669"/>
    <property type="project" value="TreeGrafter"/>
</dbReference>
<dbReference type="Pfam" id="PF00072">
    <property type="entry name" value="Response_reg"/>
    <property type="match status" value="1"/>
</dbReference>
<evidence type="ECO:0000259" key="8">
    <source>
        <dbReference type="PROSITE" id="PS50110"/>
    </source>
</evidence>
<dbReference type="PROSITE" id="PS51755">
    <property type="entry name" value="OMPR_PHOB"/>
    <property type="match status" value="1"/>
</dbReference>